<accession>A0A1G4ML46</accession>
<protein>
    <submittedName>
        <fullName evidence="2">LAFE_0H15038g1_1</fullName>
    </submittedName>
</protein>
<organism evidence="2 3">
    <name type="scientific">Lachancea fermentati</name>
    <name type="common">Zygosaccharomyces fermentati</name>
    <dbReference type="NCBI Taxonomy" id="4955"/>
    <lineage>
        <taxon>Eukaryota</taxon>
        <taxon>Fungi</taxon>
        <taxon>Dikarya</taxon>
        <taxon>Ascomycota</taxon>
        <taxon>Saccharomycotina</taxon>
        <taxon>Saccharomycetes</taxon>
        <taxon>Saccharomycetales</taxon>
        <taxon>Saccharomycetaceae</taxon>
        <taxon>Lachancea</taxon>
    </lineage>
</organism>
<dbReference type="EMBL" id="LT598491">
    <property type="protein sequence ID" value="SCW04506.1"/>
    <property type="molecule type" value="Genomic_DNA"/>
</dbReference>
<dbReference type="Proteomes" id="UP000190831">
    <property type="component" value="Chromosome H"/>
</dbReference>
<sequence length="450" mass="51881">MTFKLIGRRFGSTWAQLAECYTKSRRALPDKLPLMVQRNQQVRCGILVPSLASERGSSFLSALLADVYSSDQYWFEVFSGRHLKPMTNLIRYGPAFDFQIIGKLRTFTLPSPWLQEHNVQFFESEYLQDSQDGCHLYLNLNPKPVAIPWPLLQLTDIESTFVMGNREVNSTLALEGIQKFINDKSSVKNYLSSLETSNFLTVSKELALKLDNRTEIFQQLGKAVIKNIYQTDPSVAEYEKFKCSEREAIEKINEWAFEAHKELQQHLRPLLESFAKNELSIFKVYGFSENKLQLKLREICDLSESSKIVDKLNHTRGILSLPYQDSKLDEKSLMLHRAPLLKKDINNAIYRQFFTLQLPLILCSVLGVVSHQFSAYSMGSLAAFGITLGFSKVLSYWSSILQHYVDDVVEHTRIRIEKQKGALITEWKEHTLKERKSLEFKIKVLNDLCK</sequence>
<dbReference type="Pfam" id="PF23868">
    <property type="entry name" value="Mmc1_C"/>
    <property type="match status" value="1"/>
</dbReference>
<reference evidence="2 3" key="1">
    <citation type="submission" date="2016-03" db="EMBL/GenBank/DDBJ databases">
        <authorList>
            <person name="Devillers H."/>
        </authorList>
    </citation>
    <scope>NUCLEOTIDE SEQUENCE [LARGE SCALE GENOMIC DNA]</scope>
    <source>
        <strain evidence="2">CBS 6772</strain>
    </source>
</reference>
<dbReference type="PANTHER" id="PTHR38644">
    <property type="entry name" value="EXPRESSED PROTEIN"/>
    <property type="match status" value="1"/>
</dbReference>
<evidence type="ECO:0000313" key="3">
    <source>
        <dbReference type="Proteomes" id="UP000190831"/>
    </source>
</evidence>
<dbReference type="OrthoDB" id="5319015at2759"/>
<name>A0A1G4ML46_LACFM</name>
<dbReference type="InterPro" id="IPR056196">
    <property type="entry name" value="Mmc1_C"/>
</dbReference>
<keyword evidence="3" id="KW-1185">Reference proteome</keyword>
<gene>
    <name evidence="2" type="ORF">LAFE_0H15038G</name>
</gene>
<feature type="domain" description="Mmc1 C-terminal" evidence="1">
    <location>
        <begin position="250"/>
        <end position="413"/>
    </location>
</feature>
<proteinExistence type="predicted"/>
<dbReference type="Pfam" id="PF23867">
    <property type="entry name" value="Mmc1_N"/>
    <property type="match status" value="1"/>
</dbReference>
<dbReference type="PANTHER" id="PTHR38644:SF1">
    <property type="entry name" value="EXPRESSED PROTEIN"/>
    <property type="match status" value="1"/>
</dbReference>
<evidence type="ECO:0000259" key="1">
    <source>
        <dbReference type="Pfam" id="PF23868"/>
    </source>
</evidence>
<dbReference type="AlphaFoldDB" id="A0A1G4ML46"/>
<dbReference type="OMA" id="AFVYYQL"/>
<evidence type="ECO:0000313" key="2">
    <source>
        <dbReference type="EMBL" id="SCW04506.1"/>
    </source>
</evidence>